<protein>
    <recommendedName>
        <fullName evidence="1">START domain-containing protein</fullName>
    </recommendedName>
</protein>
<dbReference type="AlphaFoldDB" id="A0A2S5B3K3"/>
<dbReference type="CDD" id="cd00177">
    <property type="entry name" value="START"/>
    <property type="match status" value="1"/>
</dbReference>
<dbReference type="STRING" id="741276.A0A2S5B3K3"/>
<dbReference type="InterPro" id="IPR023393">
    <property type="entry name" value="START-like_dom_sf"/>
</dbReference>
<dbReference type="PANTHER" id="PTHR19308:SF14">
    <property type="entry name" value="START DOMAIN-CONTAINING PROTEIN"/>
    <property type="match status" value="1"/>
</dbReference>
<feature type="domain" description="START" evidence="1">
    <location>
        <begin position="30"/>
        <end position="205"/>
    </location>
</feature>
<organism evidence="2 3">
    <name type="scientific">Rhodotorula taiwanensis</name>
    <dbReference type="NCBI Taxonomy" id="741276"/>
    <lineage>
        <taxon>Eukaryota</taxon>
        <taxon>Fungi</taxon>
        <taxon>Dikarya</taxon>
        <taxon>Basidiomycota</taxon>
        <taxon>Pucciniomycotina</taxon>
        <taxon>Microbotryomycetes</taxon>
        <taxon>Sporidiobolales</taxon>
        <taxon>Sporidiobolaceae</taxon>
        <taxon>Rhodotorula</taxon>
    </lineage>
</organism>
<name>A0A2S5B3K3_9BASI</name>
<dbReference type="PROSITE" id="PS50848">
    <property type="entry name" value="START"/>
    <property type="match status" value="1"/>
</dbReference>
<dbReference type="SUPFAM" id="SSF55961">
    <property type="entry name" value="Bet v1-like"/>
    <property type="match status" value="1"/>
</dbReference>
<comment type="caution">
    <text evidence="2">The sequence shown here is derived from an EMBL/GenBank/DDBJ whole genome shotgun (WGS) entry which is preliminary data.</text>
</comment>
<evidence type="ECO:0000259" key="1">
    <source>
        <dbReference type="PROSITE" id="PS50848"/>
    </source>
</evidence>
<dbReference type="InterPro" id="IPR051213">
    <property type="entry name" value="START_lipid_transfer"/>
</dbReference>
<evidence type="ECO:0000313" key="3">
    <source>
        <dbReference type="Proteomes" id="UP000237144"/>
    </source>
</evidence>
<dbReference type="PANTHER" id="PTHR19308">
    <property type="entry name" value="PHOSPHATIDYLCHOLINE TRANSFER PROTEIN"/>
    <property type="match status" value="1"/>
</dbReference>
<sequence>MTRTAIHEPELPAVEGYPRNSPWSAEIDRVREHILAELATQDGWTDLGEKQGVKLAKKYREHDSNPVPIVRGETLVENVEPYAFLAGVCQPPGMRKLWDPRTEEGMMLQRYSRNEVLFYAITKGKRFIASPRDLAGIQKDYVEADGTCMIIQTSVNTDDIPEQPHMQRATLDMSGWVFKPEGPHTRCYYIFQIALGGSIPSKLVSMVAAETPLCTGRARDLYYERGHAPYVRHDVKHEPSIIFQSESFDPDLAKREYRCTVTTGSQIGETFEIAYDLDRMYRQERGVDVTVAGDSDAVQVQDDGEGTLRIKTVTAGRTLSVMLRPRTLHLLKPLPSDDRFRRIRKAFSESLEVPGTFLHPHFANSIGHPLPDNFDRAKAAAPVFASPLEAGPHTPARRLSSPLLILASFPLAVRPRINSASLAWAIFRTLKSAHTSSSIFQRPRRLSYASIAQRLSMP</sequence>
<reference evidence="2 3" key="1">
    <citation type="journal article" date="2018" name="Front. Microbiol.">
        <title>Prospects for Fungal Bioremediation of Acidic Radioactive Waste Sites: Characterization and Genome Sequence of Rhodotorula taiwanensis MD1149.</title>
        <authorList>
            <person name="Tkavc R."/>
            <person name="Matrosova V.Y."/>
            <person name="Grichenko O.E."/>
            <person name="Gostincar C."/>
            <person name="Volpe R.P."/>
            <person name="Klimenkova P."/>
            <person name="Gaidamakova E.K."/>
            <person name="Zhou C.E."/>
            <person name="Stewart B.J."/>
            <person name="Lyman M.G."/>
            <person name="Malfatti S.A."/>
            <person name="Rubinfeld B."/>
            <person name="Courtot M."/>
            <person name="Singh J."/>
            <person name="Dalgard C.L."/>
            <person name="Hamilton T."/>
            <person name="Frey K.G."/>
            <person name="Gunde-Cimerman N."/>
            <person name="Dugan L."/>
            <person name="Daly M.J."/>
        </authorList>
    </citation>
    <scope>NUCLEOTIDE SEQUENCE [LARGE SCALE GENOMIC DNA]</scope>
    <source>
        <strain evidence="2 3">MD1149</strain>
    </source>
</reference>
<dbReference type="OrthoDB" id="196858at2759"/>
<keyword evidence="3" id="KW-1185">Reference proteome</keyword>
<dbReference type="EMBL" id="PJQD01000085">
    <property type="protein sequence ID" value="POY71368.1"/>
    <property type="molecule type" value="Genomic_DNA"/>
</dbReference>
<dbReference type="Proteomes" id="UP000237144">
    <property type="component" value="Unassembled WGS sequence"/>
</dbReference>
<dbReference type="GO" id="GO:0005737">
    <property type="term" value="C:cytoplasm"/>
    <property type="evidence" value="ECO:0007669"/>
    <property type="project" value="UniProtKB-ARBA"/>
</dbReference>
<accession>A0A2S5B3K3</accession>
<dbReference type="Gene3D" id="3.30.530.20">
    <property type="match status" value="1"/>
</dbReference>
<dbReference type="Pfam" id="PF01852">
    <property type="entry name" value="START"/>
    <property type="match status" value="1"/>
</dbReference>
<dbReference type="InterPro" id="IPR002913">
    <property type="entry name" value="START_lipid-bd_dom"/>
</dbReference>
<dbReference type="GO" id="GO:0008289">
    <property type="term" value="F:lipid binding"/>
    <property type="evidence" value="ECO:0007669"/>
    <property type="project" value="InterPro"/>
</dbReference>
<evidence type="ECO:0000313" key="2">
    <source>
        <dbReference type="EMBL" id="POY71368.1"/>
    </source>
</evidence>
<proteinExistence type="predicted"/>
<gene>
    <name evidence="2" type="ORF">BMF94_5680</name>
</gene>